<dbReference type="SUPFAM" id="SSF81901">
    <property type="entry name" value="HCP-like"/>
    <property type="match status" value="1"/>
</dbReference>
<gene>
    <name evidence="1" type="ORF">SVIM_LOCUS383701</name>
</gene>
<dbReference type="PANTHER" id="PTHR45500:SF1">
    <property type="entry name" value="OS02G0202600 PROTEIN"/>
    <property type="match status" value="1"/>
</dbReference>
<name>A0A6N2MKG4_SALVM</name>
<sequence>MLGNYVKKPGVELTARCRLQFCREMHSRNKKAMEFIAKGWNALKEVDRVIDYCERNDKRLIPLLRTAKENFELALAADNSNTHARGAALLVEAANMGDPEAQYELGCRLRVENDYVQSDQQAFYYIEKAVEKLHPGALYLLGAVYLTGDCVRKDVASALWCFHRSSEKGHVGAAIAYGSLLLRGAQVPERLTKFNLKSGSSAKKINSAENTEMNPVERAKVQFQIAAKAGSDLGLKWLQRLEEEENRLLAEESHSKEPSSQN</sequence>
<reference evidence="1" key="1">
    <citation type="submission" date="2019-03" db="EMBL/GenBank/DDBJ databases">
        <authorList>
            <person name="Mank J."/>
            <person name="Almeida P."/>
        </authorList>
    </citation>
    <scope>NUCLEOTIDE SEQUENCE</scope>
    <source>
        <strain evidence="1">78183</strain>
    </source>
</reference>
<dbReference type="AlphaFoldDB" id="A0A6N2MKG4"/>
<dbReference type="SMART" id="SM00671">
    <property type="entry name" value="SEL1"/>
    <property type="match status" value="2"/>
</dbReference>
<dbReference type="EMBL" id="CAADRP010001852">
    <property type="protein sequence ID" value="VFU54681.1"/>
    <property type="molecule type" value="Genomic_DNA"/>
</dbReference>
<dbReference type="InterPro" id="IPR006597">
    <property type="entry name" value="Sel1-like"/>
</dbReference>
<dbReference type="Gene3D" id="1.25.40.10">
    <property type="entry name" value="Tetratricopeptide repeat domain"/>
    <property type="match status" value="1"/>
</dbReference>
<dbReference type="PANTHER" id="PTHR45500">
    <property type="entry name" value="OS02G0202600 PROTEIN"/>
    <property type="match status" value="1"/>
</dbReference>
<organism evidence="1">
    <name type="scientific">Salix viminalis</name>
    <name type="common">Common osier</name>
    <name type="synonym">Basket willow</name>
    <dbReference type="NCBI Taxonomy" id="40686"/>
    <lineage>
        <taxon>Eukaryota</taxon>
        <taxon>Viridiplantae</taxon>
        <taxon>Streptophyta</taxon>
        <taxon>Embryophyta</taxon>
        <taxon>Tracheophyta</taxon>
        <taxon>Spermatophyta</taxon>
        <taxon>Magnoliopsida</taxon>
        <taxon>eudicotyledons</taxon>
        <taxon>Gunneridae</taxon>
        <taxon>Pentapetalae</taxon>
        <taxon>rosids</taxon>
        <taxon>fabids</taxon>
        <taxon>Malpighiales</taxon>
        <taxon>Salicaceae</taxon>
        <taxon>Saliceae</taxon>
        <taxon>Salix</taxon>
    </lineage>
</organism>
<dbReference type="InterPro" id="IPR011990">
    <property type="entry name" value="TPR-like_helical_dom_sf"/>
</dbReference>
<protein>
    <submittedName>
        <fullName evidence="1">Uncharacterized protein</fullName>
    </submittedName>
</protein>
<dbReference type="Pfam" id="PF08238">
    <property type="entry name" value="Sel1"/>
    <property type="match status" value="2"/>
</dbReference>
<accession>A0A6N2MKG4</accession>
<evidence type="ECO:0000313" key="1">
    <source>
        <dbReference type="EMBL" id="VFU54681.1"/>
    </source>
</evidence>
<proteinExistence type="predicted"/>